<evidence type="ECO:0000256" key="1">
    <source>
        <dbReference type="SAM" id="MobiDB-lite"/>
    </source>
</evidence>
<evidence type="ECO:0000313" key="2">
    <source>
        <dbReference type="EMBL" id="CAE0460265.1"/>
    </source>
</evidence>
<proteinExistence type="predicted"/>
<dbReference type="AlphaFoldDB" id="A0A7S3PZ41"/>
<protein>
    <recommendedName>
        <fullName evidence="3">CS domain-containing protein</fullName>
    </recommendedName>
</protein>
<gene>
    <name evidence="2" type="ORF">CDEB00056_LOCUS5106</name>
</gene>
<sequence>MSGIDYSKWDKMDFSDSECDSSDDDRDNDFPAVTRLDEPSSVTYSQNGISVKPQVAVEIPSRQDGAEKNSSKSPPEQSTTMPIPIQSSKTKSGIDIITKNGGRFIDPVTSKDVVYWSQDRNEVVVSILFDHKSIESRNIRLDVRGALNYGDRHSAVGEDKGNLKISVVEAGGGNKDTLPLEIFEGRLAYSIHYAEGEDDLDWEIMTTSEGSKLIRVTLLKSVPMQGLTIWWNRPFLHFPMIDVVSDIEGRGPSLGDTIGSGSDNKKSQHEEWKKTWDEAHDSFRDKVKNRVKEVIHLPEEDS</sequence>
<reference evidence="2" key="1">
    <citation type="submission" date="2021-01" db="EMBL/GenBank/DDBJ databases">
        <authorList>
            <person name="Corre E."/>
            <person name="Pelletier E."/>
            <person name="Niang G."/>
            <person name="Scheremetjew M."/>
            <person name="Finn R."/>
            <person name="Kale V."/>
            <person name="Holt S."/>
            <person name="Cochrane G."/>
            <person name="Meng A."/>
            <person name="Brown T."/>
            <person name="Cohen L."/>
        </authorList>
    </citation>
    <scope>NUCLEOTIDE SEQUENCE</scope>
    <source>
        <strain evidence="2">MM31A-1</strain>
    </source>
</reference>
<feature type="compositionally biased region" description="Polar residues" evidence="1">
    <location>
        <begin position="40"/>
        <end position="49"/>
    </location>
</feature>
<dbReference type="InterPro" id="IPR008978">
    <property type="entry name" value="HSP20-like_chaperone"/>
</dbReference>
<dbReference type="Gene3D" id="2.60.40.790">
    <property type="match status" value="1"/>
</dbReference>
<accession>A0A7S3PZ41</accession>
<feature type="compositionally biased region" description="Acidic residues" evidence="1">
    <location>
        <begin position="15"/>
        <end position="27"/>
    </location>
</feature>
<feature type="compositionally biased region" description="Polar residues" evidence="1">
    <location>
        <begin position="71"/>
        <end position="90"/>
    </location>
</feature>
<evidence type="ECO:0008006" key="3">
    <source>
        <dbReference type="Google" id="ProtNLM"/>
    </source>
</evidence>
<feature type="region of interest" description="Disordered" evidence="1">
    <location>
        <begin position="252"/>
        <end position="273"/>
    </location>
</feature>
<organism evidence="2">
    <name type="scientific">Chaetoceros debilis</name>
    <dbReference type="NCBI Taxonomy" id="122233"/>
    <lineage>
        <taxon>Eukaryota</taxon>
        <taxon>Sar</taxon>
        <taxon>Stramenopiles</taxon>
        <taxon>Ochrophyta</taxon>
        <taxon>Bacillariophyta</taxon>
        <taxon>Coscinodiscophyceae</taxon>
        <taxon>Chaetocerotophycidae</taxon>
        <taxon>Chaetocerotales</taxon>
        <taxon>Chaetocerotaceae</taxon>
        <taxon>Chaetoceros</taxon>
    </lineage>
</organism>
<dbReference type="EMBL" id="HBIO01006912">
    <property type="protein sequence ID" value="CAE0460265.1"/>
    <property type="molecule type" value="Transcribed_RNA"/>
</dbReference>
<name>A0A7S3PZ41_9STRA</name>
<feature type="region of interest" description="Disordered" evidence="1">
    <location>
        <begin position="1"/>
        <end position="90"/>
    </location>
</feature>
<feature type="compositionally biased region" description="Basic and acidic residues" evidence="1">
    <location>
        <begin position="263"/>
        <end position="273"/>
    </location>
</feature>